<dbReference type="AlphaFoldDB" id="A0A2A3YEH6"/>
<dbReference type="EC" id="2.7.13.3" evidence="2"/>
<evidence type="ECO:0000256" key="1">
    <source>
        <dbReference type="ARBA" id="ARBA00000085"/>
    </source>
</evidence>
<evidence type="ECO:0000256" key="2">
    <source>
        <dbReference type="ARBA" id="ARBA00012438"/>
    </source>
</evidence>
<dbReference type="InterPro" id="IPR036890">
    <property type="entry name" value="HATPase_C_sf"/>
</dbReference>
<comment type="catalytic activity">
    <reaction evidence="1">
        <text>ATP + protein L-histidine = ADP + protein N-phospho-L-histidine.</text>
        <dbReference type="EC" id="2.7.13.3"/>
    </reaction>
</comment>
<dbReference type="InterPro" id="IPR011712">
    <property type="entry name" value="Sig_transdc_His_kin_sub3_dim/P"/>
</dbReference>
<evidence type="ECO:0000256" key="8">
    <source>
        <dbReference type="ARBA" id="ARBA00023012"/>
    </source>
</evidence>
<dbReference type="Gene3D" id="3.30.565.10">
    <property type="entry name" value="Histidine kinase-like ATPase, C-terminal domain"/>
    <property type="match status" value="1"/>
</dbReference>
<feature type="transmembrane region" description="Helical" evidence="9">
    <location>
        <begin position="130"/>
        <end position="150"/>
    </location>
</feature>
<dbReference type="PANTHER" id="PTHR24421">
    <property type="entry name" value="NITRATE/NITRITE SENSOR PROTEIN NARX-RELATED"/>
    <property type="match status" value="1"/>
</dbReference>
<reference evidence="12 13" key="1">
    <citation type="journal article" date="2017" name="Elife">
        <title>Extensive horizontal gene transfer in cheese-associated bacteria.</title>
        <authorList>
            <person name="Bonham K.S."/>
            <person name="Wolfe B.E."/>
            <person name="Dutton R.J."/>
        </authorList>
    </citation>
    <scope>NUCLEOTIDE SEQUENCE [LARGE SCALE GENOMIC DNA]</scope>
    <source>
        <strain evidence="12 13">341_9</strain>
    </source>
</reference>
<evidence type="ECO:0000256" key="7">
    <source>
        <dbReference type="ARBA" id="ARBA00022840"/>
    </source>
</evidence>
<evidence type="ECO:0000313" key="13">
    <source>
        <dbReference type="Proteomes" id="UP000218598"/>
    </source>
</evidence>
<feature type="transmembrane region" description="Helical" evidence="9">
    <location>
        <begin position="54"/>
        <end position="73"/>
    </location>
</feature>
<name>A0A2A3YEH6_9MICO</name>
<dbReference type="Proteomes" id="UP000218598">
    <property type="component" value="Unassembled WGS sequence"/>
</dbReference>
<dbReference type="GO" id="GO:0005524">
    <property type="term" value="F:ATP binding"/>
    <property type="evidence" value="ECO:0007669"/>
    <property type="project" value="UniProtKB-KW"/>
</dbReference>
<dbReference type="EMBL" id="NRGR01000041">
    <property type="protein sequence ID" value="PCC37736.1"/>
    <property type="molecule type" value="Genomic_DNA"/>
</dbReference>
<dbReference type="CDD" id="cd16917">
    <property type="entry name" value="HATPase_UhpB-NarQ-NarX-like"/>
    <property type="match status" value="1"/>
</dbReference>
<dbReference type="SUPFAM" id="SSF55874">
    <property type="entry name" value="ATPase domain of HSP90 chaperone/DNA topoisomerase II/histidine kinase"/>
    <property type="match status" value="1"/>
</dbReference>
<proteinExistence type="predicted"/>
<dbReference type="InterPro" id="IPR050482">
    <property type="entry name" value="Sensor_HK_TwoCompSys"/>
</dbReference>
<dbReference type="Gene3D" id="1.20.5.1930">
    <property type="match status" value="1"/>
</dbReference>
<feature type="domain" description="Histidine kinase/HSP90-like ATPase" evidence="10">
    <location>
        <begin position="303"/>
        <end position="392"/>
    </location>
</feature>
<gene>
    <name evidence="12" type="ORF">CIK66_17755</name>
</gene>
<dbReference type="Pfam" id="PF02518">
    <property type="entry name" value="HATPase_c"/>
    <property type="match status" value="1"/>
</dbReference>
<dbReference type="GO" id="GO:0016020">
    <property type="term" value="C:membrane"/>
    <property type="evidence" value="ECO:0007669"/>
    <property type="project" value="InterPro"/>
</dbReference>
<keyword evidence="5" id="KW-0547">Nucleotide-binding</keyword>
<keyword evidence="9" id="KW-0472">Membrane</keyword>
<evidence type="ECO:0000259" key="10">
    <source>
        <dbReference type="Pfam" id="PF02518"/>
    </source>
</evidence>
<dbReference type="OrthoDB" id="227596at2"/>
<evidence type="ECO:0000256" key="4">
    <source>
        <dbReference type="ARBA" id="ARBA00022679"/>
    </source>
</evidence>
<keyword evidence="8" id="KW-0902">Two-component regulatory system</keyword>
<evidence type="ECO:0000256" key="9">
    <source>
        <dbReference type="SAM" id="Phobius"/>
    </source>
</evidence>
<dbReference type="InterPro" id="IPR003594">
    <property type="entry name" value="HATPase_dom"/>
</dbReference>
<evidence type="ECO:0000256" key="5">
    <source>
        <dbReference type="ARBA" id="ARBA00022741"/>
    </source>
</evidence>
<keyword evidence="3" id="KW-0597">Phosphoprotein</keyword>
<keyword evidence="7" id="KW-0067">ATP-binding</keyword>
<feature type="transmembrane region" description="Helical" evidence="9">
    <location>
        <begin position="80"/>
        <end position="99"/>
    </location>
</feature>
<keyword evidence="13" id="KW-1185">Reference proteome</keyword>
<feature type="transmembrane region" description="Helical" evidence="9">
    <location>
        <begin position="12"/>
        <end position="34"/>
    </location>
</feature>
<keyword evidence="9" id="KW-1133">Transmembrane helix</keyword>
<dbReference type="PANTHER" id="PTHR24421:SF10">
    <property type="entry name" value="NITRATE_NITRITE SENSOR PROTEIN NARQ"/>
    <property type="match status" value="1"/>
</dbReference>
<dbReference type="Pfam" id="PF07730">
    <property type="entry name" value="HisKA_3"/>
    <property type="match status" value="1"/>
</dbReference>
<keyword evidence="9" id="KW-0812">Transmembrane</keyword>
<feature type="domain" description="Signal transduction histidine kinase subgroup 3 dimerisation and phosphoacceptor" evidence="11">
    <location>
        <begin position="191"/>
        <end position="256"/>
    </location>
</feature>
<evidence type="ECO:0000313" key="12">
    <source>
        <dbReference type="EMBL" id="PCC37736.1"/>
    </source>
</evidence>
<keyword evidence="6" id="KW-0418">Kinase</keyword>
<evidence type="ECO:0000256" key="6">
    <source>
        <dbReference type="ARBA" id="ARBA00022777"/>
    </source>
</evidence>
<accession>A0A2A3YEH6</accession>
<evidence type="ECO:0000256" key="3">
    <source>
        <dbReference type="ARBA" id="ARBA00022553"/>
    </source>
</evidence>
<protein>
    <recommendedName>
        <fullName evidence="2">histidine kinase</fullName>
        <ecNumber evidence="2">2.7.13.3</ecNumber>
    </recommendedName>
</protein>
<dbReference type="GO" id="GO:0000155">
    <property type="term" value="F:phosphorelay sensor kinase activity"/>
    <property type="evidence" value="ECO:0007669"/>
    <property type="project" value="InterPro"/>
</dbReference>
<feature type="transmembrane region" description="Helical" evidence="9">
    <location>
        <begin position="156"/>
        <end position="176"/>
    </location>
</feature>
<organism evidence="12 13">
    <name type="scientific">Brachybacterium alimentarium</name>
    <dbReference type="NCBI Taxonomy" id="47845"/>
    <lineage>
        <taxon>Bacteria</taxon>
        <taxon>Bacillati</taxon>
        <taxon>Actinomycetota</taxon>
        <taxon>Actinomycetes</taxon>
        <taxon>Micrococcales</taxon>
        <taxon>Dermabacteraceae</taxon>
        <taxon>Brachybacterium</taxon>
    </lineage>
</organism>
<dbReference type="GO" id="GO:0046983">
    <property type="term" value="F:protein dimerization activity"/>
    <property type="evidence" value="ECO:0007669"/>
    <property type="project" value="InterPro"/>
</dbReference>
<sequence>MSAAEGEHRRPRWSSFLTAAASKAAEFLVLALLLVVDVELGVRFLPAELGVTDIAGALATALVALIAAVLALARTRMPTRVTVGAAFAVSLVASVVSVATGSLTLSLTETAALLVLTIVGVRGESSTRGAVFVGAAALVVTLAAMLLRIAGDVTAVLLALLVWGCAIAGGVAGRYVRKRREQEMVVHRRSERMELARELHDVVAHQVSGIVVQAQAAIAVDRTDPEQVAEAFSAIESAGTEALSGMRRMVGAIREESDRGGLLTVPYGLADIPALMDRFDPGRQRTTLHLEEGHSPVPPGVGETAYRVVRESLTNVRRHAPEGTTRVSVRVVDAELVLDISNDGVRARPVVPGSRGFGLTGMAERVTTLDGTMRAGADGSDSWKVRVTLPLEGAR</sequence>
<keyword evidence="4" id="KW-0808">Transferase</keyword>
<evidence type="ECO:0000259" key="11">
    <source>
        <dbReference type="Pfam" id="PF07730"/>
    </source>
</evidence>
<comment type="caution">
    <text evidence="12">The sequence shown here is derived from an EMBL/GenBank/DDBJ whole genome shotgun (WGS) entry which is preliminary data.</text>
</comment>
<dbReference type="RefSeq" id="WP_096197921.1">
    <property type="nucleotide sequence ID" value="NZ_NRGR01000041.1"/>
</dbReference>